<dbReference type="PANTHER" id="PTHR36111:SF2">
    <property type="entry name" value="INNER MEMBRANE PROTEIN"/>
    <property type="match status" value="1"/>
</dbReference>
<feature type="transmembrane region" description="Helical" evidence="1">
    <location>
        <begin position="32"/>
        <end position="50"/>
    </location>
</feature>
<dbReference type="Pfam" id="PF04474">
    <property type="entry name" value="DUF554"/>
    <property type="match status" value="1"/>
</dbReference>
<name>A0A7C4CEC8_UNCW3</name>
<reference evidence="2" key="1">
    <citation type="journal article" date="2020" name="mSystems">
        <title>Genome- and Community-Level Interaction Insights into Carbon Utilization and Element Cycling Functions of Hydrothermarchaeota in Hydrothermal Sediment.</title>
        <authorList>
            <person name="Zhou Z."/>
            <person name="Liu Y."/>
            <person name="Xu W."/>
            <person name="Pan J."/>
            <person name="Luo Z.H."/>
            <person name="Li M."/>
        </authorList>
    </citation>
    <scope>NUCLEOTIDE SEQUENCE [LARGE SCALE GENOMIC DNA]</scope>
    <source>
        <strain evidence="2">SpSt-488</strain>
    </source>
</reference>
<feature type="transmembrane region" description="Helical" evidence="1">
    <location>
        <begin position="138"/>
        <end position="160"/>
    </location>
</feature>
<keyword evidence="1" id="KW-0472">Membrane</keyword>
<protein>
    <submittedName>
        <fullName evidence="2">DUF554 domain-containing protein</fullName>
    </submittedName>
</protein>
<feature type="transmembrane region" description="Helical" evidence="1">
    <location>
        <begin position="6"/>
        <end position="25"/>
    </location>
</feature>
<feature type="transmembrane region" description="Helical" evidence="1">
    <location>
        <begin position="99"/>
        <end position="118"/>
    </location>
</feature>
<feature type="transmembrane region" description="Helical" evidence="1">
    <location>
        <begin position="206"/>
        <end position="225"/>
    </location>
</feature>
<keyword evidence="1" id="KW-1133">Transmembrane helix</keyword>
<accession>A0A7C4CEC8</accession>
<dbReference type="AlphaFoldDB" id="A0A7C4CEC8"/>
<evidence type="ECO:0000313" key="2">
    <source>
        <dbReference type="EMBL" id="HGK28848.1"/>
    </source>
</evidence>
<dbReference type="PANTHER" id="PTHR36111">
    <property type="entry name" value="INNER MEMBRANE PROTEIN-RELATED"/>
    <property type="match status" value="1"/>
</dbReference>
<feature type="transmembrane region" description="Helical" evidence="1">
    <location>
        <begin position="56"/>
        <end position="78"/>
    </location>
</feature>
<feature type="transmembrane region" description="Helical" evidence="1">
    <location>
        <begin position="181"/>
        <end position="200"/>
    </location>
</feature>
<gene>
    <name evidence="2" type="ORF">ENS41_07890</name>
</gene>
<comment type="caution">
    <text evidence="2">The sequence shown here is derived from an EMBL/GenBank/DDBJ whole genome shotgun (WGS) entry which is preliminary data.</text>
</comment>
<sequence>MLGTLVNFGAVVVGSLAGLLLHSRLPKRLSEIAFQAIGLFTLFFGFSMALKTRHVLILVFSTVGGSIFGELVGIDSGLTRLGEWLKARLRLGSPRFSEGLVAAFLLFCMGSMTVLGAIEAGTGRTPTLYYTKSLLDGFAAVALSAALGVGVIFSAVPLLLYQGGLTLLARLLGTVLSEAMVAEMTAVGGLILIGLGVNILELRRLRVSNMLPALVLAALLARFFLR</sequence>
<organism evidence="2">
    <name type="scientific">candidate division WOR-3 bacterium</name>
    <dbReference type="NCBI Taxonomy" id="2052148"/>
    <lineage>
        <taxon>Bacteria</taxon>
        <taxon>Bacteria division WOR-3</taxon>
    </lineage>
</organism>
<keyword evidence="1" id="KW-0812">Transmembrane</keyword>
<proteinExistence type="predicted"/>
<evidence type="ECO:0000256" key="1">
    <source>
        <dbReference type="SAM" id="Phobius"/>
    </source>
</evidence>
<dbReference type="InterPro" id="IPR007563">
    <property type="entry name" value="DUF554"/>
</dbReference>
<dbReference type="EMBL" id="DSUT01000165">
    <property type="protein sequence ID" value="HGK28848.1"/>
    <property type="molecule type" value="Genomic_DNA"/>
</dbReference>